<dbReference type="SUPFAM" id="SSF52540">
    <property type="entry name" value="P-loop containing nucleoside triphosphate hydrolases"/>
    <property type="match status" value="1"/>
</dbReference>
<comment type="function">
    <text evidence="3">Trans-Golgi-associated GTPase that regulates protein sorting. Controls the targeting of ARL1 and its effector to the trans-Golgi. Required for the lipidation of chylomicrons in the intestine and required for VLDL lipidation in the liver.</text>
</comment>
<dbReference type="GO" id="GO:0046872">
    <property type="term" value="F:metal ion binding"/>
    <property type="evidence" value="ECO:0007669"/>
    <property type="project" value="UniProtKB-KW"/>
</dbReference>
<dbReference type="PROSITE" id="PS51417">
    <property type="entry name" value="ARF"/>
    <property type="match status" value="1"/>
</dbReference>
<dbReference type="SMART" id="SM00177">
    <property type="entry name" value="ARF"/>
    <property type="match status" value="1"/>
</dbReference>
<comment type="subunit">
    <text evidence="4">Interacts with SYS1.</text>
</comment>
<feature type="binding site" evidence="6">
    <location>
        <begin position="24"/>
        <end position="31"/>
    </location>
    <ligand>
        <name>GTP</name>
        <dbReference type="ChEBI" id="CHEBI:37565"/>
    </ligand>
</feature>
<organism evidence="8 9">
    <name type="scientific">Acropora cervicornis</name>
    <name type="common">Staghorn coral</name>
    <dbReference type="NCBI Taxonomy" id="6130"/>
    <lineage>
        <taxon>Eukaryota</taxon>
        <taxon>Metazoa</taxon>
        <taxon>Cnidaria</taxon>
        <taxon>Anthozoa</taxon>
        <taxon>Hexacorallia</taxon>
        <taxon>Scleractinia</taxon>
        <taxon>Astrocoeniina</taxon>
        <taxon>Acroporidae</taxon>
        <taxon>Acropora</taxon>
    </lineage>
</organism>
<dbReference type="GO" id="GO:0003924">
    <property type="term" value="F:GTPase activity"/>
    <property type="evidence" value="ECO:0007669"/>
    <property type="project" value="InterPro"/>
</dbReference>
<dbReference type="Proteomes" id="UP001249851">
    <property type="component" value="Unassembled WGS sequence"/>
</dbReference>
<sequence length="231" mass="26570">MFTLLSGLWKYLFQKDEYCILILGLDNAGKSTLLEQIKRIYGNNYSGLAFEKIKTTIGLNIGKITMNHVKLIFWDLGGQQELRSLWDKYYEECHGVIYVIDSSDERRLEESQKDELVVNLELEKKKLEYKCHKCFELEFKVIFTFETVMHDSHMEGTPLLILANKQDLQGSLDVETVKNAFDGNSSSIGQRDYYIQPTSALTGDGISDGISWLVQRVKGNLDRPPRKKDIT</sequence>
<keyword evidence="7" id="KW-0460">Magnesium</keyword>
<evidence type="ECO:0000256" key="4">
    <source>
        <dbReference type="ARBA" id="ARBA00038765"/>
    </source>
</evidence>
<feature type="binding site" evidence="6">
    <location>
        <position position="78"/>
    </location>
    <ligand>
        <name>GTP</name>
        <dbReference type="ChEBI" id="CHEBI:37565"/>
    </ligand>
</feature>
<evidence type="ECO:0000256" key="7">
    <source>
        <dbReference type="PIRSR" id="PIRSR606689-2"/>
    </source>
</evidence>
<dbReference type="NCBIfam" id="TIGR00231">
    <property type="entry name" value="small_GTP"/>
    <property type="match status" value="1"/>
</dbReference>
<comment type="caution">
    <text evidence="8">The sequence shown here is derived from an EMBL/GenBank/DDBJ whole genome shotgun (WGS) entry which is preliminary data.</text>
</comment>
<accession>A0AAD9R6K6</accession>
<reference evidence="8" key="2">
    <citation type="journal article" date="2023" name="Science">
        <title>Genomic signatures of disease resistance in endangered staghorn corals.</title>
        <authorList>
            <person name="Vollmer S.V."/>
            <person name="Selwyn J.D."/>
            <person name="Despard B.A."/>
            <person name="Roesel C.L."/>
        </authorList>
    </citation>
    <scope>NUCLEOTIDE SEQUENCE</scope>
    <source>
        <strain evidence="8">K2</strain>
    </source>
</reference>
<dbReference type="InterPro" id="IPR027417">
    <property type="entry name" value="P-loop_NTPase"/>
</dbReference>
<evidence type="ECO:0000313" key="8">
    <source>
        <dbReference type="EMBL" id="KAK2573954.1"/>
    </source>
</evidence>
<feature type="binding site" evidence="7">
    <location>
        <position position="56"/>
    </location>
    <ligand>
        <name>Mg(2+)</name>
        <dbReference type="ChEBI" id="CHEBI:18420"/>
    </ligand>
</feature>
<dbReference type="GO" id="GO:0005794">
    <property type="term" value="C:Golgi apparatus"/>
    <property type="evidence" value="ECO:0007669"/>
    <property type="project" value="TreeGrafter"/>
</dbReference>
<reference evidence="8" key="1">
    <citation type="journal article" date="2023" name="G3 (Bethesda)">
        <title>Whole genome assembly and annotation of the endangered Caribbean coral Acropora cervicornis.</title>
        <authorList>
            <person name="Selwyn J.D."/>
            <person name="Vollmer S.V."/>
        </authorList>
    </citation>
    <scope>NUCLEOTIDE SEQUENCE</scope>
    <source>
        <strain evidence="8">K2</strain>
    </source>
</reference>
<dbReference type="InterPro" id="IPR006689">
    <property type="entry name" value="Small_GTPase_ARF/SAR"/>
</dbReference>
<keyword evidence="7" id="KW-0479">Metal-binding</keyword>
<dbReference type="EMBL" id="JARQWQ010000001">
    <property type="protein sequence ID" value="KAK2573954.1"/>
    <property type="molecule type" value="Genomic_DNA"/>
</dbReference>
<dbReference type="PRINTS" id="PR00449">
    <property type="entry name" value="RASTRNSFRMNG"/>
</dbReference>
<protein>
    <recommendedName>
        <fullName evidence="5">ADP-ribosylation factor-related protein 1</fullName>
    </recommendedName>
</protein>
<dbReference type="PANTHER" id="PTHR45909">
    <property type="entry name" value="ADP-RIBOSYLATION FACTOR-RELATED PROTEIN 1"/>
    <property type="match status" value="1"/>
</dbReference>
<feature type="binding site" evidence="6">
    <location>
        <begin position="164"/>
        <end position="167"/>
    </location>
    <ligand>
        <name>GTP</name>
        <dbReference type="ChEBI" id="CHEBI:37565"/>
    </ligand>
</feature>
<dbReference type="InterPro" id="IPR024156">
    <property type="entry name" value="Small_GTPase_ARF"/>
</dbReference>
<dbReference type="GO" id="GO:0043001">
    <property type="term" value="P:Golgi to plasma membrane protein transport"/>
    <property type="evidence" value="ECO:0007669"/>
    <property type="project" value="TreeGrafter"/>
</dbReference>
<evidence type="ECO:0000313" key="9">
    <source>
        <dbReference type="Proteomes" id="UP001249851"/>
    </source>
</evidence>
<gene>
    <name evidence="8" type="ORF">P5673_000063</name>
</gene>
<evidence type="ECO:0000256" key="1">
    <source>
        <dbReference type="ARBA" id="ARBA00022741"/>
    </source>
</evidence>
<dbReference type="GO" id="GO:0006886">
    <property type="term" value="P:intracellular protein transport"/>
    <property type="evidence" value="ECO:0007669"/>
    <property type="project" value="TreeGrafter"/>
</dbReference>
<dbReference type="AlphaFoldDB" id="A0AAD9R6K6"/>
<evidence type="ECO:0000256" key="3">
    <source>
        <dbReference type="ARBA" id="ARBA00037377"/>
    </source>
</evidence>
<evidence type="ECO:0000256" key="2">
    <source>
        <dbReference type="ARBA" id="ARBA00023134"/>
    </source>
</evidence>
<keyword evidence="9" id="KW-1185">Reference proteome</keyword>
<keyword evidence="2 6" id="KW-0342">GTP-binding</keyword>
<dbReference type="GO" id="GO:0034067">
    <property type="term" value="P:protein localization to Golgi apparatus"/>
    <property type="evidence" value="ECO:0007669"/>
    <property type="project" value="TreeGrafter"/>
</dbReference>
<proteinExistence type="predicted"/>
<dbReference type="Gene3D" id="3.40.50.300">
    <property type="entry name" value="P-loop containing nucleotide triphosphate hydrolases"/>
    <property type="match status" value="1"/>
</dbReference>
<feature type="binding site" evidence="7">
    <location>
        <position position="31"/>
    </location>
    <ligand>
        <name>Mg(2+)</name>
        <dbReference type="ChEBI" id="CHEBI:18420"/>
    </ligand>
</feature>
<dbReference type="GO" id="GO:0005525">
    <property type="term" value="F:GTP binding"/>
    <property type="evidence" value="ECO:0007669"/>
    <property type="project" value="UniProtKB-KW"/>
</dbReference>
<dbReference type="PANTHER" id="PTHR45909:SF1">
    <property type="entry name" value="ADP-RIBOSYLATION FACTOR-RELATED PROTEIN 1"/>
    <property type="match status" value="1"/>
</dbReference>
<evidence type="ECO:0000256" key="5">
    <source>
        <dbReference type="ARBA" id="ARBA00039478"/>
    </source>
</evidence>
<evidence type="ECO:0000256" key="6">
    <source>
        <dbReference type="PIRSR" id="PIRSR606689-1"/>
    </source>
</evidence>
<dbReference type="SMART" id="SM00178">
    <property type="entry name" value="SAR"/>
    <property type="match status" value="1"/>
</dbReference>
<dbReference type="InterPro" id="IPR005225">
    <property type="entry name" value="Small_GTP-bd"/>
</dbReference>
<keyword evidence="1 6" id="KW-0547">Nucleotide-binding</keyword>
<name>A0AAD9R6K6_ACRCE</name>
<dbReference type="Pfam" id="PF00025">
    <property type="entry name" value="Arf"/>
    <property type="match status" value="2"/>
</dbReference>